<feature type="region of interest" description="Disordered" evidence="1">
    <location>
        <begin position="126"/>
        <end position="158"/>
    </location>
</feature>
<sequence>MFEQGVDAAANGAAPDRAGPVFSRRQFIVVVGGSAAVITAAGYGLSAAERAPGLLEPALPWTVRVVRAGRGPRLSTDGLSSLRSVAGPEAFATLSAVELLGAPAAPSLAAGPAAISDGVPIAVLGESTLGGQSDGGHSDGHSGSGPSDGGVSPASPFPQPANLTWGGVVVLEVEVLNGTALPMLFSPGQLRLRLVNGPTITPNDASRDPGPIRAGEVERLWVSYLAPSDATEFFVEFTDAPHDAQHTLTVPQFPAAAQS</sequence>
<keyword evidence="3" id="KW-1185">Reference proteome</keyword>
<dbReference type="AlphaFoldDB" id="A0A4V6QID7"/>
<name>A0A4V6QID7_9MICO</name>
<gene>
    <name evidence="2" type="ORF">E3T39_10065</name>
</gene>
<dbReference type="Proteomes" id="UP000298170">
    <property type="component" value="Unassembled WGS sequence"/>
</dbReference>
<comment type="caution">
    <text evidence="2">The sequence shown here is derived from an EMBL/GenBank/DDBJ whole genome shotgun (WGS) entry which is preliminary data.</text>
</comment>
<dbReference type="RefSeq" id="WP_134514925.1">
    <property type="nucleotide sequence ID" value="NZ_SOHJ01000011.1"/>
</dbReference>
<accession>A0A4V6QID7</accession>
<evidence type="ECO:0000256" key="1">
    <source>
        <dbReference type="SAM" id="MobiDB-lite"/>
    </source>
</evidence>
<proteinExistence type="predicted"/>
<evidence type="ECO:0000313" key="2">
    <source>
        <dbReference type="EMBL" id="TFD58724.1"/>
    </source>
</evidence>
<organism evidence="2 3">
    <name type="scientific">Cryobacterium suzukii</name>
    <dbReference type="NCBI Taxonomy" id="1259198"/>
    <lineage>
        <taxon>Bacteria</taxon>
        <taxon>Bacillati</taxon>
        <taxon>Actinomycetota</taxon>
        <taxon>Actinomycetes</taxon>
        <taxon>Micrococcales</taxon>
        <taxon>Microbacteriaceae</taxon>
        <taxon>Cryobacterium</taxon>
    </lineage>
</organism>
<evidence type="ECO:0000313" key="3">
    <source>
        <dbReference type="Proteomes" id="UP000298170"/>
    </source>
</evidence>
<dbReference type="EMBL" id="SOHJ01000011">
    <property type="protein sequence ID" value="TFD58724.1"/>
    <property type="molecule type" value="Genomic_DNA"/>
</dbReference>
<reference evidence="2 3" key="1">
    <citation type="submission" date="2019-03" db="EMBL/GenBank/DDBJ databases">
        <title>Genomics of glacier-inhabiting Cryobacterium strains.</title>
        <authorList>
            <person name="Liu Q."/>
            <person name="Xin Y.-H."/>
        </authorList>
    </citation>
    <scope>NUCLEOTIDE SEQUENCE [LARGE SCALE GENOMIC DNA]</scope>
    <source>
        <strain evidence="2 3">Sr39</strain>
    </source>
</reference>
<protein>
    <submittedName>
        <fullName evidence="2">Uncharacterized protein</fullName>
    </submittedName>
</protein>
<dbReference type="OrthoDB" id="4929116at2"/>